<sequence>MIPKNFTPRVPPPPIPSKKDLPSDTIPLNLPAKPKIKPPSVNSPLLEEKTSTPTQATTSVLGSLSEEDLIKKAAEMLGEDTGPPKKKDAKRAKIEISLPPVPGID</sequence>
<dbReference type="Proteomes" id="UP000410492">
    <property type="component" value="Unassembled WGS sequence"/>
</dbReference>
<feature type="region of interest" description="Disordered" evidence="1">
    <location>
        <begin position="1"/>
        <end position="63"/>
    </location>
</feature>
<dbReference type="AlphaFoldDB" id="A0A653CUZ8"/>
<feature type="compositionally biased region" description="Polar residues" evidence="1">
    <location>
        <begin position="51"/>
        <end position="62"/>
    </location>
</feature>
<reference evidence="2 3" key="1">
    <citation type="submission" date="2019-01" db="EMBL/GenBank/DDBJ databases">
        <authorList>
            <person name="Sayadi A."/>
        </authorList>
    </citation>
    <scope>NUCLEOTIDE SEQUENCE [LARGE SCALE GENOMIC DNA]</scope>
</reference>
<proteinExistence type="predicted"/>
<evidence type="ECO:0000313" key="2">
    <source>
        <dbReference type="EMBL" id="VEN51751.1"/>
    </source>
</evidence>
<organism evidence="2 3">
    <name type="scientific">Callosobruchus maculatus</name>
    <name type="common">Southern cowpea weevil</name>
    <name type="synonym">Pulse bruchid</name>
    <dbReference type="NCBI Taxonomy" id="64391"/>
    <lineage>
        <taxon>Eukaryota</taxon>
        <taxon>Metazoa</taxon>
        <taxon>Ecdysozoa</taxon>
        <taxon>Arthropoda</taxon>
        <taxon>Hexapoda</taxon>
        <taxon>Insecta</taxon>
        <taxon>Pterygota</taxon>
        <taxon>Neoptera</taxon>
        <taxon>Endopterygota</taxon>
        <taxon>Coleoptera</taxon>
        <taxon>Polyphaga</taxon>
        <taxon>Cucujiformia</taxon>
        <taxon>Chrysomeloidea</taxon>
        <taxon>Chrysomelidae</taxon>
        <taxon>Bruchinae</taxon>
        <taxon>Bruchini</taxon>
        <taxon>Callosobruchus</taxon>
    </lineage>
</organism>
<dbReference type="EMBL" id="CAACVG010009006">
    <property type="protein sequence ID" value="VEN51751.1"/>
    <property type="molecule type" value="Genomic_DNA"/>
</dbReference>
<name>A0A653CUZ8_CALMS</name>
<keyword evidence="3" id="KW-1185">Reference proteome</keyword>
<evidence type="ECO:0000313" key="3">
    <source>
        <dbReference type="Proteomes" id="UP000410492"/>
    </source>
</evidence>
<evidence type="ECO:0000256" key="1">
    <source>
        <dbReference type="SAM" id="MobiDB-lite"/>
    </source>
</evidence>
<feature type="region of interest" description="Disordered" evidence="1">
    <location>
        <begin position="75"/>
        <end position="105"/>
    </location>
</feature>
<accession>A0A653CUZ8</accession>
<protein>
    <submittedName>
        <fullName evidence="2">Uncharacterized protein</fullName>
    </submittedName>
</protein>
<gene>
    <name evidence="2" type="ORF">CALMAC_LOCUS12119</name>
</gene>
<dbReference type="OrthoDB" id="1884872at2759"/>
<feature type="compositionally biased region" description="Basic and acidic residues" evidence="1">
    <location>
        <begin position="82"/>
        <end position="94"/>
    </location>
</feature>